<evidence type="ECO:0000313" key="1">
    <source>
        <dbReference type="EMBL" id="QDH88116.1"/>
    </source>
</evidence>
<sequence>MFTDPQSVTINGSAISLPRTSAGQNVGVLTSNDGATRLDIASTYGKRIRRTIALTVKKYSTDPTDSSRNIPVSATIRVTVDQPLQGYTVADLQFALLGLLGNLTASSNANVGKLLGGEV</sequence>
<protein>
    <submittedName>
        <fullName evidence="1">Uncharacterized protein</fullName>
    </submittedName>
</protein>
<reference evidence="1" key="1">
    <citation type="submission" date="2019-05" db="EMBL/GenBank/DDBJ databases">
        <title>Metatranscriptomic reconstruction reveals RNA viruses with the potential to shape carbon cycling in soil.</title>
        <authorList>
            <person name="Starr E.P."/>
            <person name="Nuccio E."/>
            <person name="Pett-Ridge J."/>
            <person name="Banfield J.F."/>
            <person name="Firestone M.K."/>
        </authorList>
    </citation>
    <scope>NUCLEOTIDE SEQUENCE</scope>
    <source>
        <strain evidence="1">H1_Rhizo_25_scaffold_676</strain>
    </source>
</reference>
<organism evidence="1">
    <name type="scientific">Leviviridae sp</name>
    <dbReference type="NCBI Taxonomy" id="2027243"/>
    <lineage>
        <taxon>Viruses</taxon>
        <taxon>Riboviria</taxon>
        <taxon>Orthornavirae</taxon>
        <taxon>Lenarviricota</taxon>
        <taxon>Leviviricetes</taxon>
        <taxon>Norzivirales</taxon>
        <taxon>Fiersviridae</taxon>
    </lineage>
</organism>
<dbReference type="EMBL" id="MN033861">
    <property type="protein sequence ID" value="QDH88116.1"/>
    <property type="molecule type" value="Genomic_RNA"/>
</dbReference>
<name>A0A514D3D8_9VIRU</name>
<accession>A0A514D3D8</accession>
<gene>
    <name evidence="1" type="ORF">H1Rhizo25676_000002</name>
</gene>
<proteinExistence type="predicted"/>